<dbReference type="GO" id="GO:0071944">
    <property type="term" value="C:cell periphery"/>
    <property type="evidence" value="ECO:0007669"/>
    <property type="project" value="UniProtKB-ARBA"/>
</dbReference>
<organism evidence="8 9">
    <name type="scientific">Fusarium irregulare</name>
    <dbReference type="NCBI Taxonomy" id="2494466"/>
    <lineage>
        <taxon>Eukaryota</taxon>
        <taxon>Fungi</taxon>
        <taxon>Dikarya</taxon>
        <taxon>Ascomycota</taxon>
        <taxon>Pezizomycotina</taxon>
        <taxon>Sordariomycetes</taxon>
        <taxon>Hypocreomycetidae</taxon>
        <taxon>Hypocreales</taxon>
        <taxon>Nectriaceae</taxon>
        <taxon>Fusarium</taxon>
        <taxon>Fusarium incarnatum-equiseti species complex</taxon>
    </lineage>
</organism>
<gene>
    <name evidence="8" type="ORF">NW766_010012</name>
</gene>
<evidence type="ECO:0000256" key="5">
    <source>
        <dbReference type="SAM" id="MobiDB-lite"/>
    </source>
</evidence>
<evidence type="ECO:0000256" key="6">
    <source>
        <dbReference type="SAM" id="Phobius"/>
    </source>
</evidence>
<feature type="region of interest" description="Disordered" evidence="5">
    <location>
        <begin position="115"/>
        <end position="181"/>
    </location>
</feature>
<feature type="compositionally biased region" description="Low complexity" evidence="5">
    <location>
        <begin position="166"/>
        <end position="181"/>
    </location>
</feature>
<evidence type="ECO:0000256" key="1">
    <source>
        <dbReference type="ARBA" id="ARBA00004167"/>
    </source>
</evidence>
<sequence>MAARQLFAFLALLSLGQNVVALFINPPPRQSDIDNPQYELGQEIKITWRTNAEFTDLTLWQSGTGKMYMLQSNSRSQDYTWIVSYQGIDPTETNSFSLYLFEHGETGPLFSSHRFNITDPDAPTTTTSEITTTSLSPTETETTSQTTVGTTSESAFSSSTGVDEPTSSSAGIESTESSGPSSGAIAGIVVGSIVVVLGIAVVAFMLWRRKKAKKASESTPEMEAAKYAPVQVPHDNGVHQGPYEMGDPAQAHELPATEYNPGTGSKT</sequence>
<dbReference type="Proteomes" id="UP001152130">
    <property type="component" value="Unassembled WGS sequence"/>
</dbReference>
<evidence type="ECO:0008006" key="10">
    <source>
        <dbReference type="Google" id="ProtNLM"/>
    </source>
</evidence>
<dbReference type="PANTHER" id="PTHR15549">
    <property type="entry name" value="PAIRED IMMUNOGLOBULIN-LIKE TYPE 2 RECEPTOR"/>
    <property type="match status" value="1"/>
</dbReference>
<protein>
    <recommendedName>
        <fullName evidence="10">Mid2 domain-containing protein</fullName>
    </recommendedName>
</protein>
<evidence type="ECO:0000256" key="2">
    <source>
        <dbReference type="ARBA" id="ARBA00022692"/>
    </source>
</evidence>
<evidence type="ECO:0000313" key="8">
    <source>
        <dbReference type="EMBL" id="KAJ4007328.1"/>
    </source>
</evidence>
<comment type="subcellular location">
    <subcellularLocation>
        <location evidence="1">Membrane</location>
        <topology evidence="1">Single-pass membrane protein</topology>
    </subcellularLocation>
</comment>
<keyword evidence="7" id="KW-0732">Signal</keyword>
<dbReference type="GO" id="GO:0016020">
    <property type="term" value="C:membrane"/>
    <property type="evidence" value="ECO:0007669"/>
    <property type="project" value="UniProtKB-SubCell"/>
</dbReference>
<keyword evidence="2 6" id="KW-0812">Transmembrane</keyword>
<feature type="signal peptide" evidence="7">
    <location>
        <begin position="1"/>
        <end position="21"/>
    </location>
</feature>
<reference evidence="8" key="1">
    <citation type="submission" date="2022-10" db="EMBL/GenBank/DDBJ databases">
        <title>Fusarium specimens isolated from Avocado Roots.</title>
        <authorList>
            <person name="Stajich J."/>
            <person name="Roper C."/>
            <person name="Heimlech-Rivalta G."/>
        </authorList>
    </citation>
    <scope>NUCLEOTIDE SEQUENCE</scope>
    <source>
        <strain evidence="8">CF00143</strain>
    </source>
</reference>
<keyword evidence="9" id="KW-1185">Reference proteome</keyword>
<dbReference type="EMBL" id="JAPDHF010000017">
    <property type="protein sequence ID" value="KAJ4007328.1"/>
    <property type="molecule type" value="Genomic_DNA"/>
</dbReference>
<keyword evidence="3 6" id="KW-1133">Transmembrane helix</keyword>
<keyword evidence="4 6" id="KW-0472">Membrane</keyword>
<evidence type="ECO:0000256" key="3">
    <source>
        <dbReference type="ARBA" id="ARBA00022989"/>
    </source>
</evidence>
<name>A0A9W8PHR0_9HYPO</name>
<feature type="transmembrane region" description="Helical" evidence="6">
    <location>
        <begin position="184"/>
        <end position="207"/>
    </location>
</feature>
<comment type="caution">
    <text evidence="8">The sequence shown here is derived from an EMBL/GenBank/DDBJ whole genome shotgun (WGS) entry which is preliminary data.</text>
</comment>
<evidence type="ECO:0000256" key="4">
    <source>
        <dbReference type="ARBA" id="ARBA00023136"/>
    </source>
</evidence>
<feature type="compositionally biased region" description="Low complexity" evidence="5">
    <location>
        <begin position="124"/>
        <end position="154"/>
    </location>
</feature>
<dbReference type="AlphaFoldDB" id="A0A9W8PHR0"/>
<accession>A0A9W8PHR0</accession>
<dbReference type="OrthoDB" id="5390143at2759"/>
<proteinExistence type="predicted"/>
<evidence type="ECO:0000313" key="9">
    <source>
        <dbReference type="Proteomes" id="UP001152130"/>
    </source>
</evidence>
<feature type="chain" id="PRO_5040830268" description="Mid2 domain-containing protein" evidence="7">
    <location>
        <begin position="22"/>
        <end position="267"/>
    </location>
</feature>
<dbReference type="InterPro" id="IPR051694">
    <property type="entry name" value="Immunoregulatory_rcpt-like"/>
</dbReference>
<evidence type="ECO:0000256" key="7">
    <source>
        <dbReference type="SAM" id="SignalP"/>
    </source>
</evidence>
<feature type="region of interest" description="Disordered" evidence="5">
    <location>
        <begin position="213"/>
        <end position="267"/>
    </location>
</feature>